<evidence type="ECO:0000259" key="3">
    <source>
        <dbReference type="Pfam" id="PF01458"/>
    </source>
</evidence>
<evidence type="ECO:0000256" key="2">
    <source>
        <dbReference type="SAM" id="MobiDB-lite"/>
    </source>
</evidence>
<evidence type="ECO:0000256" key="1">
    <source>
        <dbReference type="ARBA" id="ARBA00043967"/>
    </source>
</evidence>
<dbReference type="Proteomes" id="UP000758168">
    <property type="component" value="Unassembled WGS sequence"/>
</dbReference>
<name>A0ABS4ZBS1_9ACTN</name>
<dbReference type="PANTHER" id="PTHR43575:SF1">
    <property type="entry name" value="PROTEIN ABCI7, CHLOROPLASTIC"/>
    <property type="match status" value="1"/>
</dbReference>
<keyword evidence="5" id="KW-1185">Reference proteome</keyword>
<reference evidence="4 5" key="1">
    <citation type="submission" date="2021-03" db="EMBL/GenBank/DDBJ databases">
        <title>Sequencing the genomes of 1000 actinobacteria strains.</title>
        <authorList>
            <person name="Klenk H.-P."/>
        </authorList>
    </citation>
    <scope>NUCLEOTIDE SEQUENCE [LARGE SCALE GENOMIC DNA]</scope>
    <source>
        <strain evidence="4 5">DSM 12936</strain>
    </source>
</reference>
<feature type="domain" description="SUF system FeS cluster assembly SufBD core" evidence="3">
    <location>
        <begin position="146"/>
        <end position="372"/>
    </location>
</feature>
<proteinExistence type="inferred from homology"/>
<dbReference type="InterPro" id="IPR000825">
    <property type="entry name" value="SUF_FeS_clus_asmbl_SufBD_core"/>
</dbReference>
<evidence type="ECO:0000313" key="5">
    <source>
        <dbReference type="Proteomes" id="UP000758168"/>
    </source>
</evidence>
<dbReference type="PANTHER" id="PTHR43575">
    <property type="entry name" value="PROTEIN ABCI7, CHLOROPLASTIC"/>
    <property type="match status" value="1"/>
</dbReference>
<sequence length="442" mass="46182">MTIVDTDPSTAAESAAHSADAVAGAVETTDKIASHLHPVGSFDVADHPRPTGREEVWRFTPLKRMQGLLDALPTEDGALDVAVSVPDGVEAGTLAPGEGVRGSVLVPTDGPAAAASAGTPDGLHLRIPAEHEASAPLTVTLTGRGAGRRSNAHTVVEAGAFSKATVVLRHEGSGVHTGNLEVVVGDGAQLTVVSIQDWADDAVHTGQHEASVGRDATYKHVVVSFGGDLVRLHSNVSYAGPGAQSEMFGLYFADAGQHLEHRLFVDHNAPRTRSDVDYRGALQGRGAHTVWIGDVLIRKVAEGIETYESNRNLVLTDGCRADSVPNLEIETGEIAGAGHASTTGRFDDEQLFYLRSRGIDEAEARRLVVHGFFADIIRKVGVPEVEAQLLEAVEAELAVNVGVPLGTGSTDLPTPGPDGTGTADEVPTPVHEETVTEAGRIG</sequence>
<dbReference type="InterPro" id="IPR037284">
    <property type="entry name" value="SUF_FeS_clus_asmbl_SufBD_sf"/>
</dbReference>
<protein>
    <submittedName>
        <fullName evidence="4">Fe-S cluster assembly protein SufD</fullName>
    </submittedName>
</protein>
<feature type="region of interest" description="Disordered" evidence="2">
    <location>
        <begin position="406"/>
        <end position="442"/>
    </location>
</feature>
<dbReference type="SUPFAM" id="SSF101960">
    <property type="entry name" value="Stabilizer of iron transporter SufD"/>
    <property type="match status" value="1"/>
</dbReference>
<dbReference type="InterPro" id="IPR011542">
    <property type="entry name" value="SUF_FeS_clus_asmbl_SufD"/>
</dbReference>
<evidence type="ECO:0000313" key="4">
    <source>
        <dbReference type="EMBL" id="MBP2418476.1"/>
    </source>
</evidence>
<dbReference type="Pfam" id="PF01458">
    <property type="entry name" value="SUFBD_core"/>
    <property type="match status" value="1"/>
</dbReference>
<gene>
    <name evidence="4" type="ORF">JOF54_003398</name>
</gene>
<comment type="similarity">
    <text evidence="1">Belongs to the iron-sulfur cluster assembly SufBD family.</text>
</comment>
<dbReference type="RefSeq" id="WP_307804311.1">
    <property type="nucleotide sequence ID" value="NZ_BAAAMH010000002.1"/>
</dbReference>
<comment type="caution">
    <text evidence="4">The sequence shown here is derived from an EMBL/GenBank/DDBJ whole genome shotgun (WGS) entry which is preliminary data.</text>
</comment>
<dbReference type="EMBL" id="JAGIOB010000001">
    <property type="protein sequence ID" value="MBP2418476.1"/>
    <property type="molecule type" value="Genomic_DNA"/>
</dbReference>
<organism evidence="4 5">
    <name type="scientific">Microlunatus capsulatus</name>
    <dbReference type="NCBI Taxonomy" id="99117"/>
    <lineage>
        <taxon>Bacteria</taxon>
        <taxon>Bacillati</taxon>
        <taxon>Actinomycetota</taxon>
        <taxon>Actinomycetes</taxon>
        <taxon>Propionibacteriales</taxon>
        <taxon>Propionibacteriaceae</taxon>
        <taxon>Microlunatus</taxon>
    </lineage>
</organism>
<dbReference type="InterPro" id="IPR055346">
    <property type="entry name" value="Fe-S_cluster_assembly_SufBD"/>
</dbReference>
<dbReference type="NCBIfam" id="TIGR01981">
    <property type="entry name" value="sufD"/>
    <property type="match status" value="1"/>
</dbReference>
<accession>A0ABS4ZBS1</accession>